<dbReference type="VEuPathDB" id="FungiDB:PAAG_03879"/>
<organism evidence="2 3">
    <name type="scientific">Paracoccidioides lutzii (strain ATCC MYA-826 / Pb01)</name>
    <name type="common">Paracoccidioides brasiliensis</name>
    <dbReference type="NCBI Taxonomy" id="502779"/>
    <lineage>
        <taxon>Eukaryota</taxon>
        <taxon>Fungi</taxon>
        <taxon>Dikarya</taxon>
        <taxon>Ascomycota</taxon>
        <taxon>Pezizomycotina</taxon>
        <taxon>Eurotiomycetes</taxon>
        <taxon>Eurotiomycetidae</taxon>
        <taxon>Onygenales</taxon>
        <taxon>Ajellomycetaceae</taxon>
        <taxon>Paracoccidioides</taxon>
    </lineage>
</organism>
<dbReference type="OMA" id="HNMISTI"/>
<reference evidence="2 3" key="1">
    <citation type="journal article" date="2011" name="PLoS Genet.">
        <title>Comparative genomic analysis of human fungal pathogens causing paracoccidioidomycosis.</title>
        <authorList>
            <person name="Desjardins C.A."/>
            <person name="Champion M.D."/>
            <person name="Holder J.W."/>
            <person name="Muszewska A."/>
            <person name="Goldberg J."/>
            <person name="Bailao A.M."/>
            <person name="Brigido M.M."/>
            <person name="Ferreira M.E."/>
            <person name="Garcia A.M."/>
            <person name="Grynberg M."/>
            <person name="Gujja S."/>
            <person name="Heiman D.I."/>
            <person name="Henn M.R."/>
            <person name="Kodira C.D."/>
            <person name="Leon-Narvaez H."/>
            <person name="Longo L.V."/>
            <person name="Ma L.J."/>
            <person name="Malavazi I."/>
            <person name="Matsuo A.L."/>
            <person name="Morais F.V."/>
            <person name="Pereira M."/>
            <person name="Rodriguez-Brito S."/>
            <person name="Sakthikumar S."/>
            <person name="Salem-Izacc S.M."/>
            <person name="Sykes S.M."/>
            <person name="Teixeira M.M."/>
            <person name="Vallejo M.C."/>
            <person name="Walter M.E."/>
            <person name="Yandava C."/>
            <person name="Young S."/>
            <person name="Zeng Q."/>
            <person name="Zucker J."/>
            <person name="Felipe M.S."/>
            <person name="Goldman G.H."/>
            <person name="Haas B.J."/>
            <person name="McEwen J.G."/>
            <person name="Nino-Vega G."/>
            <person name="Puccia R."/>
            <person name="San-Blas G."/>
            <person name="Soares C.M."/>
            <person name="Birren B.W."/>
            <person name="Cuomo C.A."/>
        </authorList>
    </citation>
    <scope>NUCLEOTIDE SEQUENCE [LARGE SCALE GENOMIC DNA]</scope>
    <source>
        <strain evidence="3">ATCC MYA-826 / Pb01</strain>
    </source>
</reference>
<keyword evidence="3" id="KW-1185">Reference proteome</keyword>
<feature type="compositionally biased region" description="Polar residues" evidence="1">
    <location>
        <begin position="72"/>
        <end position="81"/>
    </location>
</feature>
<evidence type="ECO:0000313" key="2">
    <source>
        <dbReference type="EMBL" id="EEH41958.2"/>
    </source>
</evidence>
<dbReference type="KEGG" id="pbl:PAAG_03879"/>
<dbReference type="HOGENOM" id="CLU_1750260_0_0_1"/>
<evidence type="ECO:0000256" key="1">
    <source>
        <dbReference type="SAM" id="MobiDB-lite"/>
    </source>
</evidence>
<sequence>MANFLTEISSVTISLAMLRDLLPLTSDSQIGQHNMISTILEVQMHSSVPASWLLYPIDAVGDVNAGKRAATSDGSTTTRGRCQSLPGPTQPRLSSGGKNRVMTLRQAEADRYILLDSGLKPICLQDEAVGVNLCPIELGLCKTPIHEIC</sequence>
<name>C1GZD5_PARBA</name>
<evidence type="ECO:0000313" key="3">
    <source>
        <dbReference type="Proteomes" id="UP000002059"/>
    </source>
</evidence>
<dbReference type="GeneID" id="9097486"/>
<dbReference type="OrthoDB" id="10496637at2759"/>
<accession>C1GZD5</accession>
<feature type="region of interest" description="Disordered" evidence="1">
    <location>
        <begin position="67"/>
        <end position="97"/>
    </location>
</feature>
<proteinExistence type="predicted"/>
<gene>
    <name evidence="2" type="ORF">PAAG_03879</name>
</gene>
<dbReference type="RefSeq" id="XP_002794286.2">
    <property type="nucleotide sequence ID" value="XM_002794240.2"/>
</dbReference>
<protein>
    <submittedName>
        <fullName evidence="2">Uncharacterized protein</fullName>
    </submittedName>
</protein>
<dbReference type="EMBL" id="KN294000">
    <property type="protein sequence ID" value="EEH41958.2"/>
    <property type="molecule type" value="Genomic_DNA"/>
</dbReference>
<dbReference type="eggNOG" id="ENOG502RR2Y">
    <property type="taxonomic scope" value="Eukaryota"/>
</dbReference>
<dbReference type="AlphaFoldDB" id="C1GZD5"/>
<dbReference type="Proteomes" id="UP000002059">
    <property type="component" value="Partially assembled WGS sequence"/>
</dbReference>